<keyword evidence="1" id="KW-0597">Phosphoprotein</keyword>
<proteinExistence type="predicted"/>
<dbReference type="Gene3D" id="2.40.50.180">
    <property type="entry name" value="CheA-289, Domain 4"/>
    <property type="match status" value="1"/>
</dbReference>
<evidence type="ECO:0000313" key="5">
    <source>
        <dbReference type="Proteomes" id="UP000199053"/>
    </source>
</evidence>
<dbReference type="InterPro" id="IPR024181">
    <property type="entry name" value="Chemotax_regulator_CheV"/>
</dbReference>
<dbReference type="SMART" id="SM00260">
    <property type="entry name" value="CheW"/>
    <property type="match status" value="1"/>
</dbReference>
<reference evidence="5" key="1">
    <citation type="submission" date="2016-10" db="EMBL/GenBank/DDBJ databases">
        <authorList>
            <person name="Varghese N."/>
            <person name="Submissions S."/>
        </authorList>
    </citation>
    <scope>NUCLEOTIDE SEQUENCE [LARGE SCALE GENOMIC DNA]</scope>
    <source>
        <strain evidence="5">DSM 16995</strain>
    </source>
</reference>
<dbReference type="STRING" id="246191.SAMN05660337_1444"/>
<dbReference type="Proteomes" id="UP000199053">
    <property type="component" value="Unassembled WGS sequence"/>
</dbReference>
<sequence length="316" mass="35621">MSSQTDILLEAGTNELEIVEFWLEEPPQEDGEENYRGFYGVNVAKVLEIIRMPEKVTHLPKVAHPAIMGTFNLRNKVIPLVDLSYWLNKKRVETEPPKVIVTEFNNVSSAFLVSGVTRIHRISWEKVEAPSTYVSTLSQDSITGVVKFDDRISLILDLEKIVAELNPALGLQLDDSIDWDVTGGYKALIADDSTLIREMLFELMTRAKFLVETAKTGRECWDKLLILKNQSIEEDRPITDFINVVVSDIEMPVMDGHNLTVRIKADPILKELPVILFSSIITDKLRHKGVSVGADDQISKPEVTELAKRAIALIRK</sequence>
<accession>A0A1G9F8R0</accession>
<dbReference type="PANTHER" id="PTHR47233">
    <property type="entry name" value="CHEMOTAXIS PROTEIN CHEV"/>
    <property type="match status" value="1"/>
</dbReference>
<evidence type="ECO:0000259" key="2">
    <source>
        <dbReference type="PROSITE" id="PS50110"/>
    </source>
</evidence>
<dbReference type="Pfam" id="PF01584">
    <property type="entry name" value="CheW"/>
    <property type="match status" value="1"/>
</dbReference>
<name>A0A1G9F8R0_9BACT</name>
<dbReference type="PROSITE" id="PS50851">
    <property type="entry name" value="CHEW"/>
    <property type="match status" value="1"/>
</dbReference>
<evidence type="ECO:0000259" key="3">
    <source>
        <dbReference type="PROSITE" id="PS50851"/>
    </source>
</evidence>
<dbReference type="AlphaFoldDB" id="A0A1G9F8R0"/>
<feature type="domain" description="CheW-like" evidence="3">
    <location>
        <begin position="15"/>
        <end position="167"/>
    </location>
</feature>
<dbReference type="GO" id="GO:0006935">
    <property type="term" value="P:chemotaxis"/>
    <property type="evidence" value="ECO:0007669"/>
    <property type="project" value="InterPro"/>
</dbReference>
<dbReference type="Gene3D" id="3.40.50.2300">
    <property type="match status" value="1"/>
</dbReference>
<dbReference type="SUPFAM" id="SSF50341">
    <property type="entry name" value="CheW-like"/>
    <property type="match status" value="1"/>
</dbReference>
<dbReference type="InterPro" id="IPR002545">
    <property type="entry name" value="CheW-lke_dom"/>
</dbReference>
<feature type="domain" description="Response regulatory" evidence="2">
    <location>
        <begin position="186"/>
        <end position="315"/>
    </location>
</feature>
<evidence type="ECO:0000313" key="4">
    <source>
        <dbReference type="EMBL" id="SDK84774.1"/>
    </source>
</evidence>
<feature type="modified residue" description="4-aspartylphosphate" evidence="1">
    <location>
        <position position="248"/>
    </location>
</feature>
<dbReference type="RefSeq" id="WP_092159633.1">
    <property type="nucleotide sequence ID" value="NZ_FNGA01000002.1"/>
</dbReference>
<dbReference type="Pfam" id="PF00072">
    <property type="entry name" value="Response_reg"/>
    <property type="match status" value="1"/>
</dbReference>
<dbReference type="SMART" id="SM00448">
    <property type="entry name" value="REC"/>
    <property type="match status" value="1"/>
</dbReference>
<dbReference type="InterPro" id="IPR036061">
    <property type="entry name" value="CheW-like_dom_sf"/>
</dbReference>
<protein>
    <submittedName>
        <fullName evidence="4">Two-component system, chemotaxis family, response regulator CheV</fullName>
    </submittedName>
</protein>
<dbReference type="SUPFAM" id="SSF52172">
    <property type="entry name" value="CheY-like"/>
    <property type="match status" value="1"/>
</dbReference>
<dbReference type="PIRSF" id="PIRSF002867">
    <property type="entry name" value="CheV"/>
    <property type="match status" value="1"/>
</dbReference>
<organism evidence="4 5">
    <name type="scientific">Maridesulfovibrio ferrireducens</name>
    <dbReference type="NCBI Taxonomy" id="246191"/>
    <lineage>
        <taxon>Bacteria</taxon>
        <taxon>Pseudomonadati</taxon>
        <taxon>Thermodesulfobacteriota</taxon>
        <taxon>Desulfovibrionia</taxon>
        <taxon>Desulfovibrionales</taxon>
        <taxon>Desulfovibrionaceae</taxon>
        <taxon>Maridesulfovibrio</taxon>
    </lineage>
</organism>
<dbReference type="Gene3D" id="2.30.30.40">
    <property type="entry name" value="SH3 Domains"/>
    <property type="match status" value="1"/>
</dbReference>
<dbReference type="EMBL" id="FNGA01000002">
    <property type="protein sequence ID" value="SDK84774.1"/>
    <property type="molecule type" value="Genomic_DNA"/>
</dbReference>
<dbReference type="PANTHER" id="PTHR47233:SF3">
    <property type="entry name" value="CHEMOTAXIS PROTEIN CHEV"/>
    <property type="match status" value="1"/>
</dbReference>
<dbReference type="InterPro" id="IPR011006">
    <property type="entry name" value="CheY-like_superfamily"/>
</dbReference>
<dbReference type="PROSITE" id="PS50110">
    <property type="entry name" value="RESPONSE_REGULATORY"/>
    <property type="match status" value="1"/>
</dbReference>
<evidence type="ECO:0000256" key="1">
    <source>
        <dbReference type="PROSITE-ProRule" id="PRU00169"/>
    </source>
</evidence>
<dbReference type="InterPro" id="IPR001789">
    <property type="entry name" value="Sig_transdc_resp-reg_receiver"/>
</dbReference>
<dbReference type="GO" id="GO:0000160">
    <property type="term" value="P:phosphorelay signal transduction system"/>
    <property type="evidence" value="ECO:0007669"/>
    <property type="project" value="InterPro"/>
</dbReference>
<gene>
    <name evidence="4" type="ORF">SAMN05660337_1444</name>
</gene>
<keyword evidence="5" id="KW-1185">Reference proteome</keyword>
<dbReference type="OrthoDB" id="9806105at2"/>